<dbReference type="AlphaFoldDB" id="A0A7C8ZGE0"/>
<reference evidence="2" key="1">
    <citation type="journal article" date="2013" name="J. Plant Res.">
        <title>Effect of fungi and light on seed germination of three Opuntia species from semiarid lands of central Mexico.</title>
        <authorList>
            <person name="Delgado-Sanchez P."/>
            <person name="Jimenez-Bremont J.F."/>
            <person name="Guerrero-Gonzalez Mde L."/>
            <person name="Flores J."/>
        </authorList>
    </citation>
    <scope>NUCLEOTIDE SEQUENCE</scope>
    <source>
        <tissue evidence="2">Cladode</tissue>
    </source>
</reference>
<organism evidence="2">
    <name type="scientific">Opuntia streptacantha</name>
    <name type="common">Prickly pear cactus</name>
    <name type="synonym">Opuntia cardona</name>
    <dbReference type="NCBI Taxonomy" id="393608"/>
    <lineage>
        <taxon>Eukaryota</taxon>
        <taxon>Viridiplantae</taxon>
        <taxon>Streptophyta</taxon>
        <taxon>Embryophyta</taxon>
        <taxon>Tracheophyta</taxon>
        <taxon>Spermatophyta</taxon>
        <taxon>Magnoliopsida</taxon>
        <taxon>eudicotyledons</taxon>
        <taxon>Gunneridae</taxon>
        <taxon>Pentapetalae</taxon>
        <taxon>Caryophyllales</taxon>
        <taxon>Cactineae</taxon>
        <taxon>Cactaceae</taxon>
        <taxon>Opuntioideae</taxon>
        <taxon>Opuntia</taxon>
    </lineage>
</organism>
<sequence>MEPQPILGLHVVFPLHLHLSLHPPLSHPPPPPLPLPPAAETHSAGPHPGCALSLHGPHLLHHLLRHPPLLRRRDPRHAVVLAAEQNPFSMVPLFSTGYSPIWPGLLLVLRILPLSIPPPPEDLLVSPPATAPPNPPPPNPLDPHLHVLPMARILAVISSAGNHIHHTRRLRSVRVSILDGDWTSERVFSVRAELPDPPSWV</sequence>
<protein>
    <submittedName>
        <fullName evidence="2">Uncharacterized protein</fullName>
    </submittedName>
</protein>
<evidence type="ECO:0000256" key="1">
    <source>
        <dbReference type="SAM" id="MobiDB-lite"/>
    </source>
</evidence>
<feature type="region of interest" description="Disordered" evidence="1">
    <location>
        <begin position="26"/>
        <end position="50"/>
    </location>
</feature>
<feature type="compositionally biased region" description="Pro residues" evidence="1">
    <location>
        <begin position="26"/>
        <end position="37"/>
    </location>
</feature>
<proteinExistence type="predicted"/>
<name>A0A7C8ZGE0_OPUST</name>
<reference evidence="2" key="2">
    <citation type="submission" date="2020-07" db="EMBL/GenBank/DDBJ databases">
        <authorList>
            <person name="Vera ALvarez R."/>
            <person name="Arias-Moreno D.M."/>
            <person name="Jimenez-Jacinto V."/>
            <person name="Jimenez-Bremont J.F."/>
            <person name="Swaminathan K."/>
            <person name="Moose S.P."/>
            <person name="Guerrero-Gonzalez M.L."/>
            <person name="Marino-Ramirez L."/>
            <person name="Landsman D."/>
            <person name="Rodriguez-Kessler M."/>
            <person name="Delgado-Sanchez P."/>
        </authorList>
    </citation>
    <scope>NUCLEOTIDE SEQUENCE</scope>
    <source>
        <tissue evidence="2">Cladode</tissue>
    </source>
</reference>
<dbReference type="EMBL" id="GISG01128049">
    <property type="protein sequence ID" value="MBA4642336.1"/>
    <property type="molecule type" value="Transcribed_RNA"/>
</dbReference>
<evidence type="ECO:0000313" key="2">
    <source>
        <dbReference type="EMBL" id="MBA4642336.1"/>
    </source>
</evidence>
<accession>A0A7C8ZGE0</accession>